<dbReference type="GO" id="GO:0005524">
    <property type="term" value="F:ATP binding"/>
    <property type="evidence" value="ECO:0007669"/>
    <property type="project" value="UniProtKB-UniRule"/>
</dbReference>
<feature type="binding site" evidence="1">
    <location>
        <position position="254"/>
    </location>
    <ligand>
        <name>ATP</name>
        <dbReference type="ChEBI" id="CHEBI:30616"/>
    </ligand>
</feature>
<evidence type="ECO:0000313" key="4">
    <source>
        <dbReference type="Proteomes" id="UP000018888"/>
    </source>
</evidence>
<reference evidence="3 4" key="2">
    <citation type="journal article" date="2018" name="New Phytol.">
        <title>High intraspecific genome diversity in the model arbuscular mycorrhizal symbiont Rhizophagus irregularis.</title>
        <authorList>
            <person name="Chen E.C.H."/>
            <person name="Morin E."/>
            <person name="Beaudet D."/>
            <person name="Noel J."/>
            <person name="Yildirir G."/>
            <person name="Ndikumana S."/>
            <person name="Charron P."/>
            <person name="St-Onge C."/>
            <person name="Giorgi J."/>
            <person name="Kruger M."/>
            <person name="Marton T."/>
            <person name="Ropars J."/>
            <person name="Grigoriev I.V."/>
            <person name="Hainaut M."/>
            <person name="Henrissat B."/>
            <person name="Roux C."/>
            <person name="Martin F."/>
            <person name="Corradi N."/>
        </authorList>
    </citation>
    <scope>NUCLEOTIDE SEQUENCE [LARGE SCALE GENOMIC DNA]</scope>
    <source>
        <strain evidence="3 4">DAOM 197198</strain>
    </source>
</reference>
<dbReference type="InterPro" id="IPR017441">
    <property type="entry name" value="Protein_kinase_ATP_BS"/>
</dbReference>
<dbReference type="PROSITE" id="PS00107">
    <property type="entry name" value="PROTEIN_KINASE_ATP"/>
    <property type="match status" value="1"/>
</dbReference>
<evidence type="ECO:0000259" key="2">
    <source>
        <dbReference type="PROSITE" id="PS50011"/>
    </source>
</evidence>
<feature type="domain" description="Protein kinase" evidence="2">
    <location>
        <begin position="225"/>
        <end position="270"/>
    </location>
</feature>
<dbReference type="PANTHER" id="PTHR44329:SF6">
    <property type="entry name" value="RECEPTOR-INTERACTING SERINE_THREONINE-PROTEIN KINASE 1"/>
    <property type="match status" value="1"/>
</dbReference>
<dbReference type="InterPro" id="IPR000719">
    <property type="entry name" value="Prot_kinase_dom"/>
</dbReference>
<evidence type="ECO:0000313" key="3">
    <source>
        <dbReference type="EMBL" id="POG73474.1"/>
    </source>
</evidence>
<protein>
    <submittedName>
        <fullName evidence="3">Kinase-like domain-containing protein</fullName>
    </submittedName>
</protein>
<dbReference type="Proteomes" id="UP000018888">
    <property type="component" value="Unassembled WGS sequence"/>
</dbReference>
<comment type="caution">
    <text evidence="3">The sequence shown here is derived from an EMBL/GenBank/DDBJ whole genome shotgun (WGS) entry which is preliminary data.</text>
</comment>
<dbReference type="GO" id="GO:0004674">
    <property type="term" value="F:protein serine/threonine kinase activity"/>
    <property type="evidence" value="ECO:0007669"/>
    <property type="project" value="TreeGrafter"/>
</dbReference>
<dbReference type="Pfam" id="PF07714">
    <property type="entry name" value="PK_Tyr_Ser-Thr"/>
    <property type="match status" value="1"/>
</dbReference>
<proteinExistence type="predicted"/>
<dbReference type="InterPro" id="IPR011009">
    <property type="entry name" value="Kinase-like_dom_sf"/>
</dbReference>
<name>A0A2P4Q762_RHIID</name>
<dbReference type="InterPro" id="IPR001245">
    <property type="entry name" value="Ser-Thr/Tyr_kinase_cat_dom"/>
</dbReference>
<gene>
    <name evidence="3" type="ORF">GLOIN_2v1586760</name>
</gene>
<evidence type="ECO:0000256" key="1">
    <source>
        <dbReference type="PROSITE-ProRule" id="PRU10141"/>
    </source>
</evidence>
<accession>A0A2P4Q762</accession>
<dbReference type="SUPFAM" id="SSF56112">
    <property type="entry name" value="Protein kinase-like (PK-like)"/>
    <property type="match status" value="2"/>
</dbReference>
<dbReference type="PRINTS" id="PR00109">
    <property type="entry name" value="TYRKINASE"/>
</dbReference>
<dbReference type="AlphaFoldDB" id="A0A2P4Q762"/>
<dbReference type="Gene3D" id="1.10.510.10">
    <property type="entry name" value="Transferase(Phosphotransferase) domain 1"/>
    <property type="match status" value="1"/>
</dbReference>
<organism evidence="3 4">
    <name type="scientific">Rhizophagus irregularis (strain DAOM 181602 / DAOM 197198 / MUCL 43194)</name>
    <name type="common">Arbuscular mycorrhizal fungus</name>
    <name type="synonym">Glomus intraradices</name>
    <dbReference type="NCBI Taxonomy" id="747089"/>
    <lineage>
        <taxon>Eukaryota</taxon>
        <taxon>Fungi</taxon>
        <taxon>Fungi incertae sedis</taxon>
        <taxon>Mucoromycota</taxon>
        <taxon>Glomeromycotina</taxon>
        <taxon>Glomeromycetes</taxon>
        <taxon>Glomerales</taxon>
        <taxon>Glomeraceae</taxon>
        <taxon>Rhizophagus</taxon>
    </lineage>
</organism>
<feature type="domain" description="Protein kinase" evidence="2">
    <location>
        <begin position="1"/>
        <end position="205"/>
    </location>
</feature>
<keyword evidence="1" id="KW-0547">Nucleotide-binding</keyword>
<dbReference type="VEuPathDB" id="FungiDB:RhiirFUN_017796"/>
<dbReference type="PROSITE" id="PS50011">
    <property type="entry name" value="PROTEIN_KINASE_DOM"/>
    <property type="match status" value="2"/>
</dbReference>
<feature type="non-terminal residue" evidence="3">
    <location>
        <position position="270"/>
    </location>
</feature>
<feature type="non-terminal residue" evidence="3">
    <location>
        <position position="1"/>
    </location>
</feature>
<dbReference type="InterPro" id="IPR051681">
    <property type="entry name" value="Ser/Thr_Kinases-Pseudokinases"/>
</dbReference>
<keyword evidence="1" id="KW-0067">ATP-binding</keyword>
<dbReference type="EMBL" id="AUPC02000083">
    <property type="protein sequence ID" value="POG73474.1"/>
    <property type="molecule type" value="Genomic_DNA"/>
</dbReference>
<dbReference type="Gene3D" id="3.30.200.20">
    <property type="entry name" value="Phosphorylase Kinase, domain 1"/>
    <property type="match status" value="1"/>
</dbReference>
<keyword evidence="4" id="KW-1185">Reference proteome</keyword>
<reference evidence="3 4" key="1">
    <citation type="journal article" date="2013" name="Proc. Natl. Acad. Sci. U.S.A.">
        <title>Genome of an arbuscular mycorrhizal fungus provides insight into the oldest plant symbiosis.</title>
        <authorList>
            <person name="Tisserant E."/>
            <person name="Malbreil M."/>
            <person name="Kuo A."/>
            <person name="Kohler A."/>
            <person name="Symeonidi A."/>
            <person name="Balestrini R."/>
            <person name="Charron P."/>
            <person name="Duensing N."/>
            <person name="Frei Dit Frey N."/>
            <person name="Gianinazzi-Pearson V."/>
            <person name="Gilbert L.B."/>
            <person name="Handa Y."/>
            <person name="Herr J.R."/>
            <person name="Hijri M."/>
            <person name="Koul R."/>
            <person name="Kawaguchi M."/>
            <person name="Krajinski F."/>
            <person name="Lammers P.J."/>
            <person name="Masclaux F.G."/>
            <person name="Murat C."/>
            <person name="Morin E."/>
            <person name="Ndikumana S."/>
            <person name="Pagni M."/>
            <person name="Petitpierre D."/>
            <person name="Requena N."/>
            <person name="Rosikiewicz P."/>
            <person name="Riley R."/>
            <person name="Saito K."/>
            <person name="San Clemente H."/>
            <person name="Shapiro H."/>
            <person name="van Tuinen D."/>
            <person name="Becard G."/>
            <person name="Bonfante P."/>
            <person name="Paszkowski U."/>
            <person name="Shachar-Hill Y.Y."/>
            <person name="Tuskan G.A."/>
            <person name="Young P.W."/>
            <person name="Sanders I.R."/>
            <person name="Henrissat B."/>
            <person name="Rensing S.A."/>
            <person name="Grigoriev I.V."/>
            <person name="Corradi N."/>
            <person name="Roux C."/>
            <person name="Martin F."/>
        </authorList>
    </citation>
    <scope>NUCLEOTIDE SEQUENCE [LARGE SCALE GENOMIC DNA]</scope>
    <source>
        <strain evidence="3 4">DAOM 197198</strain>
    </source>
</reference>
<dbReference type="PANTHER" id="PTHR44329">
    <property type="entry name" value="SERINE/THREONINE-PROTEIN KINASE TNNI3K-RELATED"/>
    <property type="match status" value="1"/>
</dbReference>
<sequence length="270" mass="31858">LMTKYSLVMEYADGGTLNTFLKEHFNELEWDDKFNLALQLTSAILYLHENGIIHRNLHTDNIFVHQKKIKLADFGLSKRISEASNNTSKMVDVIPYVDPKSLNKYIDNDQNENYKLNEKSDIYSIGVIMWQISSGFRPFYSEGVKYDMTLALEIQEGNREGIIEGTPLWYSDLYKRCWKSEPDERPNIQDVVSTLRTIPKENEWINWIEETIANKHIKYYEYKYFSEIQEIGIGGFAKVYRARWKMTGKYFALKTFYNFEKISVKEIVNE</sequence>